<evidence type="ECO:0000313" key="2">
    <source>
        <dbReference type="Proteomes" id="UP000051448"/>
    </source>
</evidence>
<sequence length="111" mass="12994">MDNLEFKNNVLEPLRQVRLGICEKKLIAKKYDSVSAEDKQNFYSAIGEYKGIVQGVFIDRLYDIFVYSLNSEDEDGEKLIDYLKDKKGFKEKRISSFSIKTEEEKHKGEEE</sequence>
<dbReference type="Proteomes" id="UP000051448">
    <property type="component" value="Unassembled WGS sequence"/>
</dbReference>
<dbReference type="EMBL" id="AZDX01000053">
    <property type="protein sequence ID" value="KRL04910.1"/>
    <property type="molecule type" value="Genomic_DNA"/>
</dbReference>
<dbReference type="AlphaFoldDB" id="A0A0R1M9V2"/>
<protein>
    <submittedName>
        <fullName evidence="1">Uncharacterized protein</fullName>
    </submittedName>
</protein>
<proteinExistence type="predicted"/>
<name>A0A0R1M9V2_9LACO</name>
<dbReference type="STRING" id="1423759.FC92_GL001742"/>
<organism evidence="1 2">
    <name type="scientific">Liquorilactobacillus hordei DSM 19519</name>
    <dbReference type="NCBI Taxonomy" id="1423759"/>
    <lineage>
        <taxon>Bacteria</taxon>
        <taxon>Bacillati</taxon>
        <taxon>Bacillota</taxon>
        <taxon>Bacilli</taxon>
        <taxon>Lactobacillales</taxon>
        <taxon>Lactobacillaceae</taxon>
        <taxon>Liquorilactobacillus</taxon>
    </lineage>
</organism>
<dbReference type="RefSeq" id="WP_057870291.1">
    <property type="nucleotide sequence ID" value="NZ_AZDX01000053.1"/>
</dbReference>
<evidence type="ECO:0000313" key="1">
    <source>
        <dbReference type="EMBL" id="KRL04910.1"/>
    </source>
</evidence>
<dbReference type="GeneID" id="98310177"/>
<accession>A0A0R1M9V2</accession>
<reference evidence="1 2" key="1">
    <citation type="journal article" date="2015" name="Genome Announc.">
        <title>Expanding the biotechnology potential of lactobacilli through comparative genomics of 213 strains and associated genera.</title>
        <authorList>
            <person name="Sun Z."/>
            <person name="Harris H.M."/>
            <person name="McCann A."/>
            <person name="Guo C."/>
            <person name="Argimon S."/>
            <person name="Zhang W."/>
            <person name="Yang X."/>
            <person name="Jeffery I.B."/>
            <person name="Cooney J.C."/>
            <person name="Kagawa T.F."/>
            <person name="Liu W."/>
            <person name="Song Y."/>
            <person name="Salvetti E."/>
            <person name="Wrobel A."/>
            <person name="Rasinkangas P."/>
            <person name="Parkhill J."/>
            <person name="Rea M.C."/>
            <person name="O'Sullivan O."/>
            <person name="Ritari J."/>
            <person name="Douillard F.P."/>
            <person name="Paul Ross R."/>
            <person name="Yang R."/>
            <person name="Briner A.E."/>
            <person name="Felis G.E."/>
            <person name="de Vos W.M."/>
            <person name="Barrangou R."/>
            <person name="Klaenhammer T.R."/>
            <person name="Caufield P.W."/>
            <person name="Cui Y."/>
            <person name="Zhang H."/>
            <person name="O'Toole P.W."/>
        </authorList>
    </citation>
    <scope>NUCLEOTIDE SEQUENCE [LARGE SCALE GENOMIC DNA]</scope>
    <source>
        <strain evidence="1 2">DSM 19519</strain>
    </source>
</reference>
<comment type="caution">
    <text evidence="1">The sequence shown here is derived from an EMBL/GenBank/DDBJ whole genome shotgun (WGS) entry which is preliminary data.</text>
</comment>
<gene>
    <name evidence="1" type="ORF">FC92_GL001742</name>
</gene>
<dbReference type="PATRIC" id="fig|1423759.3.peg.1821"/>
<keyword evidence="2" id="KW-1185">Reference proteome</keyword>